<name>A0A9P6HLZ7_9AGAM</name>
<reference evidence="1" key="2">
    <citation type="submission" date="2020-11" db="EMBL/GenBank/DDBJ databases">
        <authorList>
            <consortium name="DOE Joint Genome Institute"/>
            <person name="Kuo A."/>
            <person name="Miyauchi S."/>
            <person name="Kiss E."/>
            <person name="Drula E."/>
            <person name="Kohler A."/>
            <person name="Sanchez-Garcia M."/>
            <person name="Andreopoulos B."/>
            <person name="Barry K.W."/>
            <person name="Bonito G."/>
            <person name="Buee M."/>
            <person name="Carver A."/>
            <person name="Chen C."/>
            <person name="Cichocki N."/>
            <person name="Clum A."/>
            <person name="Culley D."/>
            <person name="Crous P.W."/>
            <person name="Fauchery L."/>
            <person name="Girlanda M."/>
            <person name="Hayes R."/>
            <person name="Keri Z."/>
            <person name="Labutti K."/>
            <person name="Lipzen A."/>
            <person name="Lombard V."/>
            <person name="Magnuson J."/>
            <person name="Maillard F."/>
            <person name="Morin E."/>
            <person name="Murat C."/>
            <person name="Nolan M."/>
            <person name="Ohm R."/>
            <person name="Pangilinan J."/>
            <person name="Pereira M."/>
            <person name="Perotto S."/>
            <person name="Peter M."/>
            <person name="Riley R."/>
            <person name="Sitrit Y."/>
            <person name="Stielow B."/>
            <person name="Szollosi G."/>
            <person name="Zifcakova L."/>
            <person name="Stursova M."/>
            <person name="Spatafora J.W."/>
            <person name="Tedersoo L."/>
            <person name="Vaario L.-M."/>
            <person name="Yamada A."/>
            <person name="Yan M."/>
            <person name="Wang P."/>
            <person name="Xu J."/>
            <person name="Bruns T."/>
            <person name="Baldrian P."/>
            <person name="Vilgalys R."/>
            <person name="Henrissat B."/>
            <person name="Grigoriev I.V."/>
            <person name="Hibbett D."/>
            <person name="Nagy L.G."/>
            <person name="Martin F.M."/>
        </authorList>
    </citation>
    <scope>NUCLEOTIDE SEQUENCE</scope>
    <source>
        <strain evidence="1">UH-Tt-Lm1</strain>
    </source>
</reference>
<protein>
    <submittedName>
        <fullName evidence="1">Uncharacterized protein</fullName>
    </submittedName>
</protein>
<evidence type="ECO:0000313" key="1">
    <source>
        <dbReference type="EMBL" id="KAF9789843.1"/>
    </source>
</evidence>
<dbReference type="EMBL" id="WIUZ02000003">
    <property type="protein sequence ID" value="KAF9789843.1"/>
    <property type="molecule type" value="Genomic_DNA"/>
</dbReference>
<gene>
    <name evidence="1" type="ORF">BJ322DRAFT_1018422</name>
</gene>
<comment type="caution">
    <text evidence="1">The sequence shown here is derived from an EMBL/GenBank/DDBJ whole genome shotgun (WGS) entry which is preliminary data.</text>
</comment>
<dbReference type="AlphaFoldDB" id="A0A9P6HLZ7"/>
<evidence type="ECO:0000313" key="2">
    <source>
        <dbReference type="Proteomes" id="UP000736335"/>
    </source>
</evidence>
<organism evidence="1 2">
    <name type="scientific">Thelephora terrestris</name>
    <dbReference type="NCBI Taxonomy" id="56493"/>
    <lineage>
        <taxon>Eukaryota</taxon>
        <taxon>Fungi</taxon>
        <taxon>Dikarya</taxon>
        <taxon>Basidiomycota</taxon>
        <taxon>Agaricomycotina</taxon>
        <taxon>Agaricomycetes</taxon>
        <taxon>Thelephorales</taxon>
        <taxon>Thelephoraceae</taxon>
        <taxon>Thelephora</taxon>
    </lineage>
</organism>
<accession>A0A9P6HLZ7</accession>
<dbReference type="Proteomes" id="UP000736335">
    <property type="component" value="Unassembled WGS sequence"/>
</dbReference>
<proteinExistence type="predicted"/>
<sequence>MPRARLMVQNLTMRNLLVGVTPRTRLLLCPSRFPLNMCIAILKASSKWVDELATFKNANGQTEGPKFHTTMRHSELREASPHFRENRTVKPPPCRRLLRESENVLSNDCEIYHETGVTSELQVGYSLDPVMPKCSNTFRYGPEAPKALGNGEILVLVPSAPAFEAASRAMETSLPQLRIMKSSSSSGEDGRGCPRLERNVQVSLMLGIARE</sequence>
<keyword evidence="2" id="KW-1185">Reference proteome</keyword>
<reference evidence="1" key="1">
    <citation type="journal article" date="2020" name="Nat. Commun.">
        <title>Large-scale genome sequencing of mycorrhizal fungi provides insights into the early evolution of symbiotic traits.</title>
        <authorList>
            <person name="Miyauchi S."/>
            <person name="Kiss E."/>
            <person name="Kuo A."/>
            <person name="Drula E."/>
            <person name="Kohler A."/>
            <person name="Sanchez-Garcia M."/>
            <person name="Morin E."/>
            <person name="Andreopoulos B."/>
            <person name="Barry K.W."/>
            <person name="Bonito G."/>
            <person name="Buee M."/>
            <person name="Carver A."/>
            <person name="Chen C."/>
            <person name="Cichocki N."/>
            <person name="Clum A."/>
            <person name="Culley D."/>
            <person name="Crous P.W."/>
            <person name="Fauchery L."/>
            <person name="Girlanda M."/>
            <person name="Hayes R.D."/>
            <person name="Keri Z."/>
            <person name="LaButti K."/>
            <person name="Lipzen A."/>
            <person name="Lombard V."/>
            <person name="Magnuson J."/>
            <person name="Maillard F."/>
            <person name="Murat C."/>
            <person name="Nolan M."/>
            <person name="Ohm R.A."/>
            <person name="Pangilinan J."/>
            <person name="Pereira M.F."/>
            <person name="Perotto S."/>
            <person name="Peter M."/>
            <person name="Pfister S."/>
            <person name="Riley R."/>
            <person name="Sitrit Y."/>
            <person name="Stielow J.B."/>
            <person name="Szollosi G."/>
            <person name="Zifcakova L."/>
            <person name="Stursova M."/>
            <person name="Spatafora J.W."/>
            <person name="Tedersoo L."/>
            <person name="Vaario L.M."/>
            <person name="Yamada A."/>
            <person name="Yan M."/>
            <person name="Wang P."/>
            <person name="Xu J."/>
            <person name="Bruns T."/>
            <person name="Baldrian P."/>
            <person name="Vilgalys R."/>
            <person name="Dunand C."/>
            <person name="Henrissat B."/>
            <person name="Grigoriev I.V."/>
            <person name="Hibbett D."/>
            <person name="Nagy L.G."/>
            <person name="Martin F.M."/>
        </authorList>
    </citation>
    <scope>NUCLEOTIDE SEQUENCE</scope>
    <source>
        <strain evidence="1">UH-Tt-Lm1</strain>
    </source>
</reference>